<proteinExistence type="predicted"/>
<dbReference type="EMBL" id="CP000813">
    <property type="protein sequence ID" value="ABV61518.1"/>
    <property type="molecule type" value="Genomic_DNA"/>
</dbReference>
<protein>
    <submittedName>
        <fullName evidence="1">Phosphoglycerate mutase</fullName>
    </submittedName>
</protein>
<dbReference type="GO" id="GO:0016791">
    <property type="term" value="F:phosphatase activity"/>
    <property type="evidence" value="ECO:0007669"/>
    <property type="project" value="TreeGrafter"/>
</dbReference>
<reference evidence="1 2" key="3">
    <citation type="journal article" date="2013" name="PLoS ONE">
        <title>Candidate genes that may be responsible for the unusual resistances exhibited by Bacillus pumilus SAFR-032 spores.</title>
        <authorList>
            <person name="Tirumalai M.R."/>
            <person name="Rastogi R."/>
            <person name="Zamani N."/>
            <person name="O'Bryant Williams E."/>
            <person name="Allen S."/>
            <person name="Diouf F."/>
            <person name="Kwende S."/>
            <person name="Weinstock G.M."/>
            <person name="Venkateswaran K.J."/>
            <person name="Fox G.E."/>
        </authorList>
    </citation>
    <scope>NUCLEOTIDE SEQUENCE [LARGE SCALE GENOMIC DNA]</scope>
    <source>
        <strain evidence="1 2">SAFR-032</strain>
    </source>
</reference>
<name>A8FBA1_BACP2</name>
<dbReference type="HOGENOM" id="CLU_033323_12_2_9"/>
<dbReference type="PANTHER" id="PTHR48100:SF1">
    <property type="entry name" value="HISTIDINE PHOSPHATASE FAMILY PROTEIN-RELATED"/>
    <property type="match status" value="1"/>
</dbReference>
<sequence>MKTYYIVRHCQANGQSEDASLTLQGIAQSHALAQFFSSIHLNQIISSPYKRAIQTSEPLAHAKQLEVKIDQRLAERVLSSKPMDNWYEKLKHSFTDLHLTCEGGESSLEAMNRIVEVLYEQINSEKDHTLFVTHGNIMSLLLKHADATIGFKEWEKLSNPDVYVLTYFKPDHVEIERIWHKETAE</sequence>
<dbReference type="AlphaFoldDB" id="A8FBA1"/>
<dbReference type="SMART" id="SM00855">
    <property type="entry name" value="PGAM"/>
    <property type="match status" value="1"/>
</dbReference>
<keyword evidence="2" id="KW-1185">Reference proteome</keyword>
<dbReference type="CDD" id="cd07067">
    <property type="entry name" value="HP_PGM_like"/>
    <property type="match status" value="1"/>
</dbReference>
<dbReference type="Proteomes" id="UP000001355">
    <property type="component" value="Chromosome"/>
</dbReference>
<dbReference type="SUPFAM" id="SSF53254">
    <property type="entry name" value="Phosphoglycerate mutase-like"/>
    <property type="match status" value="1"/>
</dbReference>
<dbReference type="GeneID" id="5620098"/>
<dbReference type="Gene3D" id="3.40.50.1240">
    <property type="entry name" value="Phosphoglycerate mutase-like"/>
    <property type="match status" value="1"/>
</dbReference>
<gene>
    <name evidence="1" type="ordered locus">BPUM_0834</name>
</gene>
<dbReference type="InterPro" id="IPR013078">
    <property type="entry name" value="His_Pase_superF_clade-1"/>
</dbReference>
<dbReference type="InterPro" id="IPR050275">
    <property type="entry name" value="PGM_Phosphatase"/>
</dbReference>
<reference evidence="1 2" key="1">
    <citation type="journal article" date="2007" name="PLoS ONE">
        <title>Paradoxical DNA repair and peroxide resistance gene conservation in Bacillus pumilus SAFR-032.</title>
        <authorList>
            <person name="Gioia J."/>
            <person name="Yerrapragada S."/>
            <person name="Qin X."/>
            <person name="Jiang H."/>
            <person name="Igboeli O.C."/>
            <person name="Muzny D."/>
            <person name="Dugan-Rocha S."/>
            <person name="Ding Y."/>
            <person name="Hawes A."/>
            <person name="Liu W."/>
            <person name="Perez L."/>
            <person name="Kovar C."/>
            <person name="Dinh H."/>
            <person name="Lee S."/>
            <person name="Nazareth L."/>
            <person name="Blyth P."/>
            <person name="Holder M."/>
            <person name="Buhay C."/>
            <person name="Tirumalai M.R."/>
            <person name="Liu Y."/>
            <person name="Dasgupta I."/>
            <person name="Bokhetache L."/>
            <person name="Fujita M."/>
            <person name="Karouia F."/>
            <person name="Eswara Moorthy P."/>
            <person name="Siefert J."/>
            <person name="Uzman A."/>
            <person name="Buzumbo P."/>
            <person name="Verma A."/>
            <person name="Zwiya H."/>
            <person name="McWilliams B.D."/>
            <person name="Olowu A."/>
            <person name="Clinkenbeard K.D."/>
            <person name="Newcombe D."/>
            <person name="Golebiewski L."/>
            <person name="Petrosino J.F."/>
            <person name="Nicholson W.L."/>
            <person name="Fox G.E."/>
            <person name="Venkateswaran K."/>
            <person name="Highlander S.K."/>
            <person name="Weinstock G.M."/>
        </authorList>
    </citation>
    <scope>NUCLEOTIDE SEQUENCE [LARGE SCALE GENOMIC DNA]</scope>
    <source>
        <strain evidence="1 2">SAFR-032</strain>
    </source>
</reference>
<reference evidence="1 2" key="2">
    <citation type="journal article" date="2013" name="Extremophiles">
        <title>An ICEBs1-like element may be associated with the extreme radiation and desiccation resistance of Bacillus pumilus SAFR-032 spores.</title>
        <authorList>
            <person name="Tirumalai M.R."/>
            <person name="Fox G.E."/>
        </authorList>
    </citation>
    <scope>NUCLEOTIDE SEQUENCE [LARGE SCALE GENOMIC DNA]</scope>
    <source>
        <strain evidence="1 2">SAFR-032</strain>
    </source>
</reference>
<dbReference type="PANTHER" id="PTHR48100">
    <property type="entry name" value="BROAD-SPECIFICITY PHOSPHATASE YOR283W-RELATED"/>
    <property type="match status" value="1"/>
</dbReference>
<dbReference type="STRING" id="315750.BPUM_0834"/>
<dbReference type="GO" id="GO:0005737">
    <property type="term" value="C:cytoplasm"/>
    <property type="evidence" value="ECO:0007669"/>
    <property type="project" value="TreeGrafter"/>
</dbReference>
<dbReference type="KEGG" id="bpu:BPUM_0834"/>
<evidence type="ECO:0000313" key="1">
    <source>
        <dbReference type="EMBL" id="ABV61518.1"/>
    </source>
</evidence>
<dbReference type="Pfam" id="PF00300">
    <property type="entry name" value="His_Phos_1"/>
    <property type="match status" value="1"/>
</dbReference>
<accession>A8FBA1</accession>
<dbReference type="eggNOG" id="COG0406">
    <property type="taxonomic scope" value="Bacteria"/>
</dbReference>
<dbReference type="OrthoDB" id="512570at2"/>
<dbReference type="InterPro" id="IPR029033">
    <property type="entry name" value="His_PPase_superfam"/>
</dbReference>
<dbReference type="RefSeq" id="WP_012009354.1">
    <property type="nucleotide sequence ID" value="NC_009848.4"/>
</dbReference>
<organism evidence="1 2">
    <name type="scientific">Bacillus pumilus (strain SAFR-032)</name>
    <dbReference type="NCBI Taxonomy" id="315750"/>
    <lineage>
        <taxon>Bacteria</taxon>
        <taxon>Bacillati</taxon>
        <taxon>Bacillota</taxon>
        <taxon>Bacilli</taxon>
        <taxon>Bacillales</taxon>
        <taxon>Bacillaceae</taxon>
        <taxon>Bacillus</taxon>
    </lineage>
</organism>
<evidence type="ECO:0000313" key="2">
    <source>
        <dbReference type="Proteomes" id="UP000001355"/>
    </source>
</evidence>